<accession>A0A939ENU5</accession>
<dbReference type="AlphaFoldDB" id="A0A939ENU5"/>
<feature type="region of interest" description="Disordered" evidence="1">
    <location>
        <begin position="1"/>
        <end position="24"/>
    </location>
</feature>
<gene>
    <name evidence="2" type="ORF">J0X15_08340</name>
</gene>
<evidence type="ECO:0000313" key="3">
    <source>
        <dbReference type="Proteomes" id="UP000664779"/>
    </source>
</evidence>
<feature type="region of interest" description="Disordered" evidence="1">
    <location>
        <begin position="367"/>
        <end position="399"/>
    </location>
</feature>
<feature type="compositionally biased region" description="Basic and acidic residues" evidence="1">
    <location>
        <begin position="389"/>
        <end position="399"/>
    </location>
</feature>
<organism evidence="2 3">
    <name type="scientific">Roseibium limicola</name>
    <dbReference type="NCBI Taxonomy" id="2816037"/>
    <lineage>
        <taxon>Bacteria</taxon>
        <taxon>Pseudomonadati</taxon>
        <taxon>Pseudomonadota</taxon>
        <taxon>Alphaproteobacteria</taxon>
        <taxon>Hyphomicrobiales</taxon>
        <taxon>Stappiaceae</taxon>
        <taxon>Roseibium</taxon>
    </lineage>
</organism>
<reference evidence="2" key="1">
    <citation type="submission" date="2021-03" db="EMBL/GenBank/DDBJ databases">
        <title>Roseibium sp. CAU 1637 isolated from Incheon.</title>
        <authorList>
            <person name="Kim W."/>
        </authorList>
    </citation>
    <scope>NUCLEOTIDE SEQUENCE</scope>
    <source>
        <strain evidence="2">CAU 1637</strain>
    </source>
</reference>
<proteinExistence type="predicted"/>
<evidence type="ECO:0000313" key="2">
    <source>
        <dbReference type="EMBL" id="MBO0345226.1"/>
    </source>
</evidence>
<dbReference type="Gene3D" id="1.25.10.10">
    <property type="entry name" value="Leucine-rich Repeat Variant"/>
    <property type="match status" value="1"/>
</dbReference>
<keyword evidence="3" id="KW-1185">Reference proteome</keyword>
<dbReference type="Proteomes" id="UP000664779">
    <property type="component" value="Unassembled WGS sequence"/>
</dbReference>
<sequence length="411" mass="45380">MFRTSSPPAIHPPSGSRSPLEVTEPSELLKSATELFAARANHTQHEVTIFRELAMNLLPQTPVEVRRTMAKRLMSHPTAPRDVLLALAGDTDTAVSFPLLRNMDHIPTQILVEQAERGPDSLRRTIAERHELAPDVIDTLMRHSGTGVIEILLLRSDLRLTESQIDTLLKRPDGKSGFGQLMRNRAPLSDSQLMGHFLHLSAPERNQALAAAELLTLTEMARKGLTRPIRPVFKSSVLTILRECAMAPGPELFTAELCYALRLPRPFVQRIISADDGQTLAIGLKAIGFEVEDASRILVRMLGDRMPLSEIKGLLRLYARVSHGAAMTLVDRWIGVEAPDKNLHRKGIAEAAVEEAMSAATTIAETRPARVASPYQETSRPAARQAGSSERDGKEHPWKEIAEIENLLKFG</sequence>
<dbReference type="RefSeq" id="WP_206939642.1">
    <property type="nucleotide sequence ID" value="NZ_JAFLNF010000003.1"/>
</dbReference>
<dbReference type="EMBL" id="JAFLNF010000003">
    <property type="protein sequence ID" value="MBO0345226.1"/>
    <property type="molecule type" value="Genomic_DNA"/>
</dbReference>
<comment type="caution">
    <text evidence="2">The sequence shown here is derived from an EMBL/GenBank/DDBJ whole genome shotgun (WGS) entry which is preliminary data.</text>
</comment>
<dbReference type="Pfam" id="PF10098">
    <property type="entry name" value="DUF2336"/>
    <property type="match status" value="1"/>
</dbReference>
<dbReference type="InterPro" id="IPR019285">
    <property type="entry name" value="DUF2336"/>
</dbReference>
<dbReference type="InterPro" id="IPR011989">
    <property type="entry name" value="ARM-like"/>
</dbReference>
<name>A0A939ENU5_9HYPH</name>
<evidence type="ECO:0000256" key="1">
    <source>
        <dbReference type="SAM" id="MobiDB-lite"/>
    </source>
</evidence>
<protein>
    <submittedName>
        <fullName evidence="2">DUF2336 domain-containing protein</fullName>
    </submittedName>
</protein>